<evidence type="ECO:0000313" key="3">
    <source>
        <dbReference type="Proteomes" id="UP001601992"/>
    </source>
</evidence>
<dbReference type="Gene3D" id="1.10.10.10">
    <property type="entry name" value="Winged helix-like DNA-binding domain superfamily/Winged helix DNA-binding domain"/>
    <property type="match status" value="1"/>
</dbReference>
<dbReference type="PROSITE" id="PS50995">
    <property type="entry name" value="HTH_MARR_2"/>
    <property type="match status" value="1"/>
</dbReference>
<feature type="domain" description="HTH marR-type" evidence="1">
    <location>
        <begin position="29"/>
        <end position="164"/>
    </location>
</feature>
<dbReference type="SMART" id="SM00347">
    <property type="entry name" value="HTH_MARR"/>
    <property type="match status" value="1"/>
</dbReference>
<dbReference type="PANTHER" id="PTHR33164:SF104">
    <property type="entry name" value="TRANSCRIPTIONAL REGULATORY PROTEIN"/>
    <property type="match status" value="1"/>
</dbReference>
<dbReference type="EMBL" id="JBIAQY010000002">
    <property type="protein sequence ID" value="MFF3567402.1"/>
    <property type="molecule type" value="Genomic_DNA"/>
</dbReference>
<dbReference type="Proteomes" id="UP001601992">
    <property type="component" value="Unassembled WGS sequence"/>
</dbReference>
<dbReference type="InterPro" id="IPR036388">
    <property type="entry name" value="WH-like_DNA-bd_sf"/>
</dbReference>
<dbReference type="SUPFAM" id="SSF46785">
    <property type="entry name" value="Winged helix' DNA-binding domain"/>
    <property type="match status" value="1"/>
</dbReference>
<organism evidence="2 3">
    <name type="scientific">Nocardia jiangxiensis</name>
    <dbReference type="NCBI Taxonomy" id="282685"/>
    <lineage>
        <taxon>Bacteria</taxon>
        <taxon>Bacillati</taxon>
        <taxon>Actinomycetota</taxon>
        <taxon>Actinomycetes</taxon>
        <taxon>Mycobacteriales</taxon>
        <taxon>Nocardiaceae</taxon>
        <taxon>Nocardia</taxon>
    </lineage>
</organism>
<dbReference type="RefSeq" id="WP_040825418.1">
    <property type="nucleotide sequence ID" value="NZ_JBIAQY010000002.1"/>
</dbReference>
<dbReference type="InterPro" id="IPR036390">
    <property type="entry name" value="WH_DNA-bd_sf"/>
</dbReference>
<comment type="caution">
    <text evidence="2">The sequence shown here is derived from an EMBL/GenBank/DDBJ whole genome shotgun (WGS) entry which is preliminary data.</text>
</comment>
<dbReference type="Pfam" id="PF12802">
    <property type="entry name" value="MarR_2"/>
    <property type="match status" value="1"/>
</dbReference>
<dbReference type="PRINTS" id="PR00598">
    <property type="entry name" value="HTHMARR"/>
</dbReference>
<evidence type="ECO:0000313" key="2">
    <source>
        <dbReference type="EMBL" id="MFF3567402.1"/>
    </source>
</evidence>
<keyword evidence="3" id="KW-1185">Reference proteome</keyword>
<name>A0ABW6RTQ8_9NOCA</name>
<dbReference type="InterPro" id="IPR039422">
    <property type="entry name" value="MarR/SlyA-like"/>
</dbReference>
<dbReference type="PANTHER" id="PTHR33164">
    <property type="entry name" value="TRANSCRIPTIONAL REGULATOR, MARR FAMILY"/>
    <property type="match status" value="1"/>
</dbReference>
<gene>
    <name evidence="2" type="ORF">ACFYXQ_06420</name>
</gene>
<evidence type="ECO:0000259" key="1">
    <source>
        <dbReference type="PROSITE" id="PS50995"/>
    </source>
</evidence>
<accession>A0ABW6RTQ8</accession>
<proteinExistence type="predicted"/>
<sequence>MARSNPDRDAVDDIVAQWHQQRPELDVSPLEVFGRLHRNYVYYQSSLTALFDRHGINMAAFDVLAALRRSGPPYRMTAGQLAEMALVTTGGMTLRVDRLEKAGLVERERDPDDRRIVYSRLTEAGLRVLEVTATDHFANESRMLAGLTPAEQAGLAHLLRKLERSILAAESTEPEQPHADSA</sequence>
<protein>
    <submittedName>
        <fullName evidence="2">MarR family winged helix-turn-helix transcriptional regulator</fullName>
    </submittedName>
</protein>
<dbReference type="InterPro" id="IPR000835">
    <property type="entry name" value="HTH_MarR-typ"/>
</dbReference>
<reference evidence="2 3" key="1">
    <citation type="submission" date="2024-10" db="EMBL/GenBank/DDBJ databases">
        <title>The Natural Products Discovery Center: Release of the First 8490 Sequenced Strains for Exploring Actinobacteria Biosynthetic Diversity.</title>
        <authorList>
            <person name="Kalkreuter E."/>
            <person name="Kautsar S.A."/>
            <person name="Yang D."/>
            <person name="Bader C.D."/>
            <person name="Teijaro C.N."/>
            <person name="Fluegel L."/>
            <person name="Davis C.M."/>
            <person name="Simpson J.R."/>
            <person name="Lauterbach L."/>
            <person name="Steele A.D."/>
            <person name="Gui C."/>
            <person name="Meng S."/>
            <person name="Li G."/>
            <person name="Viehrig K."/>
            <person name="Ye F."/>
            <person name="Su P."/>
            <person name="Kiefer A.F."/>
            <person name="Nichols A."/>
            <person name="Cepeda A.J."/>
            <person name="Yan W."/>
            <person name="Fan B."/>
            <person name="Jiang Y."/>
            <person name="Adhikari A."/>
            <person name="Zheng C.-J."/>
            <person name="Schuster L."/>
            <person name="Cowan T.M."/>
            <person name="Smanski M.J."/>
            <person name="Chevrette M.G."/>
            <person name="De Carvalho L.P.S."/>
            <person name="Shen B."/>
        </authorList>
    </citation>
    <scope>NUCLEOTIDE SEQUENCE [LARGE SCALE GENOMIC DNA]</scope>
    <source>
        <strain evidence="2 3">NPDC002593</strain>
    </source>
</reference>